<evidence type="ECO:0008006" key="3">
    <source>
        <dbReference type="Google" id="ProtNLM"/>
    </source>
</evidence>
<gene>
    <name evidence="1" type="ORF">HY30_03895</name>
</gene>
<dbReference type="RefSeq" id="WP_162176907.1">
    <property type="nucleotide sequence ID" value="NZ_AWFG01000019.1"/>
</dbReference>
<proteinExistence type="predicted"/>
<protein>
    <recommendedName>
        <fullName evidence="3">YraN family protein</fullName>
    </recommendedName>
</protein>
<keyword evidence="2" id="KW-1185">Reference proteome</keyword>
<dbReference type="PATRIC" id="fig|1280947.3.peg.1654"/>
<comment type="caution">
    <text evidence="1">The sequence shown here is derived from an EMBL/GenBank/DDBJ whole genome shotgun (WGS) entry which is preliminary data.</text>
</comment>
<name>A0A062UIS0_9PROT</name>
<dbReference type="STRING" id="1280947.HY30_03895"/>
<evidence type="ECO:0000313" key="2">
    <source>
        <dbReference type="Proteomes" id="UP000027190"/>
    </source>
</evidence>
<organism evidence="1 2">
    <name type="scientific">Hyphomonas chukchiensis</name>
    <dbReference type="NCBI Taxonomy" id="1280947"/>
    <lineage>
        <taxon>Bacteria</taxon>
        <taxon>Pseudomonadati</taxon>
        <taxon>Pseudomonadota</taxon>
        <taxon>Alphaproteobacteria</taxon>
        <taxon>Hyphomonadales</taxon>
        <taxon>Hyphomonadaceae</taxon>
        <taxon>Hyphomonas</taxon>
    </lineage>
</organism>
<dbReference type="AlphaFoldDB" id="A0A062UIS0"/>
<dbReference type="Proteomes" id="UP000027190">
    <property type="component" value="Unassembled WGS sequence"/>
</dbReference>
<sequence length="58" mass="6433">MAEGARQRAERRGRAAETRAALWLRLKGYRILETRLRMPVGGSGPDRAAARPPARAYA</sequence>
<evidence type="ECO:0000313" key="1">
    <source>
        <dbReference type="EMBL" id="KCZ58891.1"/>
    </source>
</evidence>
<reference evidence="1 2" key="1">
    <citation type="journal article" date="2014" name="Antonie Van Leeuwenhoek">
        <title>Hyphomonas beringensis sp. nov. and Hyphomonas chukchiensis sp. nov., isolated from surface seawater of the Bering Sea and Chukchi Sea.</title>
        <authorList>
            <person name="Li C."/>
            <person name="Lai Q."/>
            <person name="Li G."/>
            <person name="Dong C."/>
            <person name="Wang J."/>
            <person name="Liao Y."/>
            <person name="Shao Z."/>
        </authorList>
    </citation>
    <scope>NUCLEOTIDE SEQUENCE [LARGE SCALE GENOMIC DNA]</scope>
    <source>
        <strain evidence="1 2">BH-BN04-4</strain>
    </source>
</reference>
<dbReference type="EMBL" id="AWFG01000019">
    <property type="protein sequence ID" value="KCZ58891.1"/>
    <property type="molecule type" value="Genomic_DNA"/>
</dbReference>
<accession>A0A062UIS0</accession>